<dbReference type="AlphaFoldDB" id="A0A8S4RJB7"/>
<sequence length="203" mass="24187">MNTKKTKLMTNQDKIPITVNGTIIDYVDEYFYLGQIISPKDLTSKETYNRKQQACKGYWSLKDIFKHPLMPTKAKKRIFDSCILPIMTYGCQTWSLTKQNMHKLETCQHSMERSMLNVKLKDKINLEKLRNVTKIKDVTYCIRKPKWRWAGHMMRSNKEKWAKDITEWCPRQNKRKKGWRMKLERWLVLPGRGRPITGKCGKL</sequence>
<accession>A0A8S4RJB7</accession>
<name>A0A8S4RJB7_9NEOP</name>
<keyword evidence="2" id="KW-1185">Reference proteome</keyword>
<dbReference type="PANTHER" id="PTHR47027:SF20">
    <property type="entry name" value="REVERSE TRANSCRIPTASE-LIKE PROTEIN WITH RNA-DIRECTED DNA POLYMERASE DOMAIN"/>
    <property type="match status" value="1"/>
</dbReference>
<evidence type="ECO:0000313" key="1">
    <source>
        <dbReference type="EMBL" id="CAH2236653.1"/>
    </source>
</evidence>
<dbReference type="PANTHER" id="PTHR47027">
    <property type="entry name" value="REVERSE TRANSCRIPTASE DOMAIN-CONTAINING PROTEIN"/>
    <property type="match status" value="1"/>
</dbReference>
<dbReference type="EMBL" id="CAKXAJ010025216">
    <property type="protein sequence ID" value="CAH2236653.1"/>
    <property type="molecule type" value="Genomic_DNA"/>
</dbReference>
<comment type="caution">
    <text evidence="1">The sequence shown here is derived from an EMBL/GenBank/DDBJ whole genome shotgun (WGS) entry which is preliminary data.</text>
</comment>
<protein>
    <submittedName>
        <fullName evidence="1">Jg16480 protein</fullName>
    </submittedName>
</protein>
<dbReference type="OrthoDB" id="410104at2759"/>
<proteinExistence type="predicted"/>
<evidence type="ECO:0000313" key="2">
    <source>
        <dbReference type="Proteomes" id="UP000838756"/>
    </source>
</evidence>
<reference evidence="1" key="1">
    <citation type="submission" date="2022-03" db="EMBL/GenBank/DDBJ databases">
        <authorList>
            <person name="Lindestad O."/>
        </authorList>
    </citation>
    <scope>NUCLEOTIDE SEQUENCE</scope>
</reference>
<organism evidence="1 2">
    <name type="scientific">Pararge aegeria aegeria</name>
    <dbReference type="NCBI Taxonomy" id="348720"/>
    <lineage>
        <taxon>Eukaryota</taxon>
        <taxon>Metazoa</taxon>
        <taxon>Ecdysozoa</taxon>
        <taxon>Arthropoda</taxon>
        <taxon>Hexapoda</taxon>
        <taxon>Insecta</taxon>
        <taxon>Pterygota</taxon>
        <taxon>Neoptera</taxon>
        <taxon>Endopterygota</taxon>
        <taxon>Lepidoptera</taxon>
        <taxon>Glossata</taxon>
        <taxon>Ditrysia</taxon>
        <taxon>Papilionoidea</taxon>
        <taxon>Nymphalidae</taxon>
        <taxon>Satyrinae</taxon>
        <taxon>Satyrini</taxon>
        <taxon>Parargina</taxon>
        <taxon>Pararge</taxon>
    </lineage>
</organism>
<gene>
    <name evidence="1" type="primary">jg16480</name>
    <name evidence="1" type="ORF">PAEG_LOCUS14006</name>
</gene>
<dbReference type="Proteomes" id="UP000838756">
    <property type="component" value="Unassembled WGS sequence"/>
</dbReference>